<dbReference type="FunFam" id="3.90.930.12:FF:000008">
    <property type="entry name" value="50S ribosomal protein L6"/>
    <property type="match status" value="1"/>
</dbReference>
<dbReference type="PANTHER" id="PTHR11655:SF16">
    <property type="entry name" value="60S RIBOSOMAL PROTEIN L9"/>
    <property type="match status" value="1"/>
</dbReference>
<dbReference type="Proteomes" id="UP000732298">
    <property type="component" value="Unassembled WGS sequence"/>
</dbReference>
<gene>
    <name evidence="7" type="primary">rplF</name>
    <name evidence="7" type="ORF">HY544_01355</name>
</gene>
<dbReference type="PANTHER" id="PTHR11655">
    <property type="entry name" value="60S/50S RIBOSOMAL PROTEIN L6/L9"/>
    <property type="match status" value="1"/>
</dbReference>
<organism evidence="7 8">
    <name type="scientific">Candidatus Iainarchaeum sp</name>
    <dbReference type="NCBI Taxonomy" id="3101447"/>
    <lineage>
        <taxon>Archaea</taxon>
        <taxon>Candidatus Iainarchaeota</taxon>
        <taxon>Candidatus Iainarchaeia</taxon>
        <taxon>Candidatus Iainarchaeales</taxon>
        <taxon>Candidatus Iainarchaeaceae</taxon>
        <taxon>Candidatus Iainarchaeum</taxon>
    </lineage>
</organism>
<evidence type="ECO:0000256" key="2">
    <source>
        <dbReference type="ARBA" id="ARBA00022884"/>
    </source>
</evidence>
<dbReference type="Pfam" id="PF00347">
    <property type="entry name" value="Ribosomal_L6"/>
    <property type="match status" value="1"/>
</dbReference>
<dbReference type="AlphaFoldDB" id="A0A8T3YPP4"/>
<dbReference type="PIRSF" id="PIRSF002162">
    <property type="entry name" value="Ribosomal_L6"/>
    <property type="match status" value="1"/>
</dbReference>
<evidence type="ECO:0000256" key="5">
    <source>
        <dbReference type="ARBA" id="ARBA00035454"/>
    </source>
</evidence>
<sequence>MAESIVDTLEIPQGTSVELNGADIKVRASGKENYRNFRSTEIYLKQNGQSIEVWARSGRRNVLAEGHAIASHVRNLITGVQKQYEARLEVIFSHFPMNVSVKGNHVEILNLAGAKHPKKARIIGESKVEIKGKEITVKGTNKEHVGQTAANMEQVTRVKGKDNRVFQDRIYVTKKAGQN</sequence>
<evidence type="ECO:0000256" key="3">
    <source>
        <dbReference type="ARBA" id="ARBA00022980"/>
    </source>
</evidence>
<proteinExistence type="predicted"/>
<keyword evidence="3 7" id="KW-0689">Ribosomal protein</keyword>
<dbReference type="GO" id="GO:0002181">
    <property type="term" value="P:cytoplasmic translation"/>
    <property type="evidence" value="ECO:0007669"/>
    <property type="project" value="TreeGrafter"/>
</dbReference>
<dbReference type="InterPro" id="IPR036789">
    <property type="entry name" value="Ribosomal_uL6-like_a/b-dom_sf"/>
</dbReference>
<reference evidence="7" key="1">
    <citation type="submission" date="2020-07" db="EMBL/GenBank/DDBJ databases">
        <title>Huge and variable diversity of episymbiotic CPR bacteria and DPANN archaea in groundwater ecosystems.</title>
        <authorList>
            <person name="He C.Y."/>
            <person name="Keren R."/>
            <person name="Whittaker M."/>
            <person name="Farag I.F."/>
            <person name="Doudna J."/>
            <person name="Cate J.H.D."/>
            <person name="Banfield J.F."/>
        </authorList>
    </citation>
    <scope>NUCLEOTIDE SEQUENCE</scope>
    <source>
        <strain evidence="7">NC_groundwater_1296_Ag_S-0.2um_52_80</strain>
    </source>
</reference>
<evidence type="ECO:0000313" key="8">
    <source>
        <dbReference type="Proteomes" id="UP000732298"/>
    </source>
</evidence>
<dbReference type="SUPFAM" id="SSF56053">
    <property type="entry name" value="Ribosomal protein L6"/>
    <property type="match status" value="2"/>
</dbReference>
<comment type="caution">
    <text evidence="7">The sequence shown here is derived from an EMBL/GenBank/DDBJ whole genome shotgun (WGS) entry which is preliminary data.</text>
</comment>
<name>A0A8T3YPP4_9ARCH</name>
<evidence type="ECO:0000313" key="7">
    <source>
        <dbReference type="EMBL" id="MBI4210139.1"/>
    </source>
</evidence>
<dbReference type="InterPro" id="IPR020040">
    <property type="entry name" value="Ribosomal_uL6_a/b-dom"/>
</dbReference>
<keyword evidence="2" id="KW-0694">RNA-binding</keyword>
<dbReference type="GO" id="GO:0019843">
    <property type="term" value="F:rRNA binding"/>
    <property type="evidence" value="ECO:0007669"/>
    <property type="project" value="UniProtKB-KW"/>
</dbReference>
<protein>
    <recommendedName>
        <fullName evidence="5">50S ribosomal protein L6</fullName>
    </recommendedName>
</protein>
<dbReference type="GO" id="GO:0003735">
    <property type="term" value="F:structural constituent of ribosome"/>
    <property type="evidence" value="ECO:0007669"/>
    <property type="project" value="InterPro"/>
</dbReference>
<dbReference type="EMBL" id="JACQPB010000019">
    <property type="protein sequence ID" value="MBI4210139.1"/>
    <property type="molecule type" value="Genomic_DNA"/>
</dbReference>
<dbReference type="Gene3D" id="3.90.930.12">
    <property type="entry name" value="Ribosomal protein L6, alpha-beta domain"/>
    <property type="match status" value="2"/>
</dbReference>
<accession>A0A8T3YPP4</accession>
<evidence type="ECO:0000259" key="6">
    <source>
        <dbReference type="Pfam" id="PF00347"/>
    </source>
</evidence>
<dbReference type="GO" id="GO:0022625">
    <property type="term" value="C:cytosolic large ribosomal subunit"/>
    <property type="evidence" value="ECO:0007669"/>
    <property type="project" value="TreeGrafter"/>
</dbReference>
<evidence type="ECO:0000256" key="1">
    <source>
        <dbReference type="ARBA" id="ARBA00022730"/>
    </source>
</evidence>
<keyword evidence="4" id="KW-0687">Ribonucleoprotein</keyword>
<dbReference type="InterPro" id="IPR000702">
    <property type="entry name" value="Ribosomal_uL6-like"/>
</dbReference>
<evidence type="ECO:0000256" key="4">
    <source>
        <dbReference type="ARBA" id="ARBA00023274"/>
    </source>
</evidence>
<feature type="domain" description="Large ribosomal subunit protein uL6 alpha-beta" evidence="6">
    <location>
        <begin position="95"/>
        <end position="168"/>
    </location>
</feature>
<keyword evidence="1" id="KW-0699">rRNA-binding</keyword>